<evidence type="ECO:0000256" key="1">
    <source>
        <dbReference type="SAM" id="MobiDB-lite"/>
    </source>
</evidence>
<gene>
    <name evidence="2" type="ORF">TIFTF001_010173</name>
</gene>
<dbReference type="EMBL" id="BTGU01000012">
    <property type="protein sequence ID" value="GMN40940.1"/>
    <property type="molecule type" value="Genomic_DNA"/>
</dbReference>
<feature type="region of interest" description="Disordered" evidence="1">
    <location>
        <begin position="1"/>
        <end position="71"/>
    </location>
</feature>
<dbReference type="AlphaFoldDB" id="A0AA87ZWJ0"/>
<keyword evidence="3" id="KW-1185">Reference proteome</keyword>
<feature type="compositionally biased region" description="Polar residues" evidence="1">
    <location>
        <begin position="1"/>
        <end position="11"/>
    </location>
</feature>
<name>A0AA87ZWJ0_FICCA</name>
<reference evidence="2" key="1">
    <citation type="submission" date="2023-07" db="EMBL/GenBank/DDBJ databases">
        <title>draft genome sequence of fig (Ficus carica).</title>
        <authorList>
            <person name="Takahashi T."/>
            <person name="Nishimura K."/>
        </authorList>
    </citation>
    <scope>NUCLEOTIDE SEQUENCE</scope>
</reference>
<protein>
    <submittedName>
        <fullName evidence="2">Uncharacterized protein</fullName>
    </submittedName>
</protein>
<feature type="compositionally biased region" description="Polar residues" evidence="1">
    <location>
        <begin position="46"/>
        <end position="57"/>
    </location>
</feature>
<accession>A0AA87ZWJ0</accession>
<sequence length="71" mass="7938">MLEISESSSQSEHVHPPSENKLFKRSATLARRKDMKGRGRGRVLEGSSSSSDGQFKNVTHIDERKNEIDPA</sequence>
<feature type="compositionally biased region" description="Basic and acidic residues" evidence="1">
    <location>
        <begin position="59"/>
        <end position="71"/>
    </location>
</feature>
<dbReference type="Proteomes" id="UP001187192">
    <property type="component" value="Unassembled WGS sequence"/>
</dbReference>
<organism evidence="2 3">
    <name type="scientific">Ficus carica</name>
    <name type="common">Common fig</name>
    <dbReference type="NCBI Taxonomy" id="3494"/>
    <lineage>
        <taxon>Eukaryota</taxon>
        <taxon>Viridiplantae</taxon>
        <taxon>Streptophyta</taxon>
        <taxon>Embryophyta</taxon>
        <taxon>Tracheophyta</taxon>
        <taxon>Spermatophyta</taxon>
        <taxon>Magnoliopsida</taxon>
        <taxon>eudicotyledons</taxon>
        <taxon>Gunneridae</taxon>
        <taxon>Pentapetalae</taxon>
        <taxon>rosids</taxon>
        <taxon>fabids</taxon>
        <taxon>Rosales</taxon>
        <taxon>Moraceae</taxon>
        <taxon>Ficeae</taxon>
        <taxon>Ficus</taxon>
    </lineage>
</organism>
<feature type="compositionally biased region" description="Basic and acidic residues" evidence="1">
    <location>
        <begin position="12"/>
        <end position="22"/>
    </location>
</feature>
<evidence type="ECO:0000313" key="2">
    <source>
        <dbReference type="EMBL" id="GMN40940.1"/>
    </source>
</evidence>
<dbReference type="Gramene" id="FCD_00030164-RA">
    <property type="protein sequence ID" value="FCD_00030164-RA:cds"/>
    <property type="gene ID" value="FCD_00030164"/>
</dbReference>
<evidence type="ECO:0000313" key="3">
    <source>
        <dbReference type="Proteomes" id="UP001187192"/>
    </source>
</evidence>
<proteinExistence type="predicted"/>
<comment type="caution">
    <text evidence="2">The sequence shown here is derived from an EMBL/GenBank/DDBJ whole genome shotgun (WGS) entry which is preliminary data.</text>
</comment>